<feature type="region of interest" description="Disordered" evidence="1">
    <location>
        <begin position="133"/>
        <end position="159"/>
    </location>
</feature>
<dbReference type="RefSeq" id="WP_369726254.1">
    <property type="nucleotide sequence ID" value="NZ_CP165734.1"/>
</dbReference>
<evidence type="ECO:0000313" key="2">
    <source>
        <dbReference type="EMBL" id="XDV61487.1"/>
    </source>
</evidence>
<organism evidence="2">
    <name type="scientific">Bradyrhizobium sp. LLZ17</name>
    <dbReference type="NCBI Taxonomy" id="3239388"/>
    <lineage>
        <taxon>Bacteria</taxon>
        <taxon>Pseudomonadati</taxon>
        <taxon>Pseudomonadota</taxon>
        <taxon>Alphaproteobacteria</taxon>
        <taxon>Hyphomicrobiales</taxon>
        <taxon>Nitrobacteraceae</taxon>
        <taxon>Bradyrhizobium</taxon>
    </lineage>
</organism>
<proteinExistence type="predicted"/>
<accession>A0AB39XUP7</accession>
<evidence type="ECO:0008006" key="3">
    <source>
        <dbReference type="Google" id="ProtNLM"/>
    </source>
</evidence>
<reference evidence="2" key="1">
    <citation type="submission" date="2024-08" db="EMBL/GenBank/DDBJ databases">
        <authorList>
            <person name="Chaddad Z."/>
            <person name="Lamrabet M."/>
            <person name="Bouhnik O."/>
            <person name="Alami S."/>
            <person name="Wipf D."/>
            <person name="Courty P.E."/>
            <person name="Missbah El Idrissi M."/>
        </authorList>
    </citation>
    <scope>NUCLEOTIDE SEQUENCE</scope>
    <source>
        <strain evidence="2">LLZ17</strain>
    </source>
</reference>
<name>A0AB39XUP7_9BRAD</name>
<dbReference type="AlphaFoldDB" id="A0AB39XUP7"/>
<evidence type="ECO:0000256" key="1">
    <source>
        <dbReference type="SAM" id="MobiDB-lite"/>
    </source>
</evidence>
<dbReference type="EMBL" id="CP165734">
    <property type="protein sequence ID" value="XDV61487.1"/>
    <property type="molecule type" value="Genomic_DNA"/>
</dbReference>
<gene>
    <name evidence="2" type="ORF">AB8Z38_17460</name>
</gene>
<sequence>MYAAFARDHEYKLDGTLSLLAAIDLLTMKVHALVKNRHRSQAFIEFLKLLDAASAHISRETRAWLDTRPAGPFLVYLHARARLLAQSLEGFFSKFARSILPHPVTSTMNSRTASDNAPHLTLSTGWPPSVGIGGRFASDSAPTNSSTPPDMIRTKKTLT</sequence>
<protein>
    <recommendedName>
        <fullName evidence="3">Transposase</fullName>
    </recommendedName>
</protein>